<dbReference type="InterPro" id="IPR017853">
    <property type="entry name" value="GH"/>
</dbReference>
<evidence type="ECO:0000256" key="1">
    <source>
        <dbReference type="ARBA" id="ARBA00010838"/>
    </source>
</evidence>
<dbReference type="AlphaFoldDB" id="A0A251RZN0"/>
<sequence>MILAHAAAVNLYRAKYQTEVDWIYVYPQGMEKMVTYLKNRYNNTPMFITENGCSSINSFLNDDKRAEYMKCYLDSLVSAIRKGADVRGYIVWSLLDNFEWSSGYTTRFGLYHVDYTTLKRTPKSSAQWYKQFILNFTSFEAVNRSTS</sequence>
<dbReference type="GO" id="GO:0005975">
    <property type="term" value="P:carbohydrate metabolic process"/>
    <property type="evidence" value="ECO:0007669"/>
    <property type="project" value="InterPro"/>
</dbReference>
<evidence type="ECO:0000313" key="3">
    <source>
        <dbReference type="EMBL" id="OTF91868.1"/>
    </source>
</evidence>
<dbReference type="PANTHER" id="PTHR10353">
    <property type="entry name" value="GLYCOSYL HYDROLASE"/>
    <property type="match status" value="1"/>
</dbReference>
<proteinExistence type="inferred from homology"/>
<accession>A0A251RZN0</accession>
<dbReference type="GO" id="GO:0004553">
    <property type="term" value="F:hydrolase activity, hydrolyzing O-glycosyl compounds"/>
    <property type="evidence" value="ECO:0007669"/>
    <property type="project" value="InterPro"/>
</dbReference>
<organism evidence="3 4">
    <name type="scientific">Helianthus annuus</name>
    <name type="common">Common sunflower</name>
    <dbReference type="NCBI Taxonomy" id="4232"/>
    <lineage>
        <taxon>Eukaryota</taxon>
        <taxon>Viridiplantae</taxon>
        <taxon>Streptophyta</taxon>
        <taxon>Embryophyta</taxon>
        <taxon>Tracheophyta</taxon>
        <taxon>Spermatophyta</taxon>
        <taxon>Magnoliopsida</taxon>
        <taxon>eudicotyledons</taxon>
        <taxon>Gunneridae</taxon>
        <taxon>Pentapetalae</taxon>
        <taxon>asterids</taxon>
        <taxon>campanulids</taxon>
        <taxon>Asterales</taxon>
        <taxon>Asteraceae</taxon>
        <taxon>Asteroideae</taxon>
        <taxon>Heliantheae alliance</taxon>
        <taxon>Heliantheae</taxon>
        <taxon>Helianthus</taxon>
    </lineage>
</organism>
<evidence type="ECO:0000256" key="2">
    <source>
        <dbReference type="RuleBase" id="RU003690"/>
    </source>
</evidence>
<keyword evidence="4" id="KW-1185">Reference proteome</keyword>
<dbReference type="EMBL" id="CM007905">
    <property type="protein sequence ID" value="OTF91868.1"/>
    <property type="molecule type" value="Genomic_DNA"/>
</dbReference>
<reference evidence="4" key="1">
    <citation type="journal article" date="2017" name="Nature">
        <title>The sunflower genome provides insights into oil metabolism, flowering and Asterid evolution.</title>
        <authorList>
            <person name="Badouin H."/>
            <person name="Gouzy J."/>
            <person name="Grassa C.J."/>
            <person name="Murat F."/>
            <person name="Staton S.E."/>
            <person name="Cottret L."/>
            <person name="Lelandais-Briere C."/>
            <person name="Owens G.L."/>
            <person name="Carrere S."/>
            <person name="Mayjonade B."/>
            <person name="Legrand L."/>
            <person name="Gill N."/>
            <person name="Kane N.C."/>
            <person name="Bowers J.E."/>
            <person name="Hubner S."/>
            <person name="Bellec A."/>
            <person name="Berard A."/>
            <person name="Berges H."/>
            <person name="Blanchet N."/>
            <person name="Boniface M.C."/>
            <person name="Brunel D."/>
            <person name="Catrice O."/>
            <person name="Chaidir N."/>
            <person name="Claudel C."/>
            <person name="Donnadieu C."/>
            <person name="Faraut T."/>
            <person name="Fievet G."/>
            <person name="Helmstetter N."/>
            <person name="King M."/>
            <person name="Knapp S.J."/>
            <person name="Lai Z."/>
            <person name="Le Paslier M.C."/>
            <person name="Lippi Y."/>
            <person name="Lorenzon L."/>
            <person name="Mandel J.R."/>
            <person name="Marage G."/>
            <person name="Marchand G."/>
            <person name="Marquand E."/>
            <person name="Bret-Mestries E."/>
            <person name="Morien E."/>
            <person name="Nambeesan S."/>
            <person name="Nguyen T."/>
            <person name="Pegot-Espagnet P."/>
            <person name="Pouilly N."/>
            <person name="Raftis F."/>
            <person name="Sallet E."/>
            <person name="Schiex T."/>
            <person name="Thomas J."/>
            <person name="Vandecasteele C."/>
            <person name="Vares D."/>
            <person name="Vear F."/>
            <person name="Vautrin S."/>
            <person name="Crespi M."/>
            <person name="Mangin B."/>
            <person name="Burke J.M."/>
            <person name="Salse J."/>
            <person name="Munos S."/>
            <person name="Vincourt P."/>
            <person name="Rieseberg L.H."/>
            <person name="Langlade N.B."/>
        </authorList>
    </citation>
    <scope>NUCLEOTIDE SEQUENCE [LARGE SCALE GENOMIC DNA]</scope>
    <source>
        <strain evidence="4">cv. SF193</strain>
    </source>
</reference>
<protein>
    <submittedName>
        <fullName evidence="3">Putative glycoside hydrolase family 1</fullName>
    </submittedName>
</protein>
<evidence type="ECO:0000313" key="4">
    <source>
        <dbReference type="Proteomes" id="UP000215914"/>
    </source>
</evidence>
<keyword evidence="3" id="KW-0378">Hydrolase</keyword>
<dbReference type="OMA" id="PREWINV"/>
<dbReference type="PRINTS" id="PR00131">
    <property type="entry name" value="GLHYDRLASE1"/>
</dbReference>
<dbReference type="InterPro" id="IPR001360">
    <property type="entry name" value="Glyco_hydro_1"/>
</dbReference>
<dbReference type="SUPFAM" id="SSF51445">
    <property type="entry name" value="(Trans)glycosidases"/>
    <property type="match status" value="1"/>
</dbReference>
<dbReference type="PANTHER" id="PTHR10353:SF27">
    <property type="entry name" value="BETA-GLUCOSIDASE 47"/>
    <property type="match status" value="1"/>
</dbReference>
<dbReference type="STRING" id="4232.A0A251RZN0"/>
<dbReference type="InParanoid" id="A0A251RZN0"/>
<dbReference type="Proteomes" id="UP000215914">
    <property type="component" value="Chromosome 16"/>
</dbReference>
<comment type="similarity">
    <text evidence="1 2">Belongs to the glycosyl hydrolase 1 family.</text>
</comment>
<dbReference type="Pfam" id="PF00232">
    <property type="entry name" value="Glyco_hydro_1"/>
    <property type="match status" value="1"/>
</dbReference>
<name>A0A251RZN0_HELAN</name>
<gene>
    <name evidence="3" type="ORF">HannXRQ_Chr16g0515641</name>
</gene>
<dbReference type="Gene3D" id="3.20.20.80">
    <property type="entry name" value="Glycosidases"/>
    <property type="match status" value="1"/>
</dbReference>